<dbReference type="Proteomes" id="UP000502118">
    <property type="component" value="Chromosome"/>
</dbReference>
<keyword evidence="1" id="KW-0472">Membrane</keyword>
<evidence type="ECO:0008006" key="4">
    <source>
        <dbReference type="Google" id="ProtNLM"/>
    </source>
</evidence>
<accession>A0A6M4JIX9</accession>
<evidence type="ECO:0000313" key="3">
    <source>
        <dbReference type="Proteomes" id="UP000502118"/>
    </source>
</evidence>
<organism evidence="2 3">
    <name type="scientific">Mycoplasma miroungirhinis</name>
    <dbReference type="NCBI Taxonomy" id="754516"/>
    <lineage>
        <taxon>Bacteria</taxon>
        <taxon>Bacillati</taxon>
        <taxon>Mycoplasmatota</taxon>
        <taxon>Mollicutes</taxon>
        <taxon>Mycoplasmataceae</taxon>
        <taxon>Mycoplasma</taxon>
    </lineage>
</organism>
<gene>
    <name evidence="2" type="ORF">HLA92_03270</name>
</gene>
<evidence type="ECO:0000313" key="2">
    <source>
        <dbReference type="EMBL" id="QJR44431.1"/>
    </source>
</evidence>
<dbReference type="AlphaFoldDB" id="A0A6M4JIX9"/>
<name>A0A6M4JIX9_9MOLU</name>
<dbReference type="EMBL" id="CP053097">
    <property type="protein sequence ID" value="QJR44431.1"/>
    <property type="molecule type" value="Genomic_DNA"/>
</dbReference>
<dbReference type="RefSeq" id="WP_171113502.1">
    <property type="nucleotide sequence ID" value="NZ_CP053097.1"/>
</dbReference>
<keyword evidence="3" id="KW-1185">Reference proteome</keyword>
<dbReference type="KEGG" id="mmio:HLA92_03270"/>
<reference evidence="2 3" key="1">
    <citation type="submission" date="2020-05" db="EMBL/GenBank/DDBJ databases">
        <title>Novel Mycoplasma species detected in Mirounga angustirostris (northern elephant seal) from the USA.</title>
        <authorList>
            <person name="Volokhov D.V."/>
        </authorList>
    </citation>
    <scope>NUCLEOTIDE SEQUENCE [LARGE SCALE GENOMIC DNA]</scope>
    <source>
        <strain evidence="2 3">Mirounga ES2806-NAS</strain>
    </source>
</reference>
<feature type="transmembrane region" description="Helical" evidence="1">
    <location>
        <begin position="6"/>
        <end position="30"/>
    </location>
</feature>
<proteinExistence type="predicted"/>
<protein>
    <recommendedName>
        <fullName evidence="4">Transmembrane protein</fullName>
    </recommendedName>
</protein>
<keyword evidence="1" id="KW-0812">Transmembrane</keyword>
<keyword evidence="1" id="KW-1133">Transmembrane helix</keyword>
<sequence>MKFKFLKYEIIIVIIALVILISLILFVLLFHNLNYQYQKLKIIDNKQLIFETHFNLSTRFKINDILTLKIDKQEILAKLLNFSQTDNGNFLFKIQFINNVSFFKFSDVYLKIITTNQIIKFFG</sequence>
<evidence type="ECO:0000256" key="1">
    <source>
        <dbReference type="SAM" id="Phobius"/>
    </source>
</evidence>